<dbReference type="Proteomes" id="UP001197609">
    <property type="component" value="Unassembled WGS sequence"/>
</dbReference>
<accession>A0AAJ1EI70</accession>
<organism evidence="1 2">
    <name type="scientific">Candidatus Methylomirabilis tolerans</name>
    <dbReference type="NCBI Taxonomy" id="3123416"/>
    <lineage>
        <taxon>Bacteria</taxon>
        <taxon>Candidatus Methylomirabilota</taxon>
        <taxon>Candidatus Methylomirabilia</taxon>
        <taxon>Candidatus Methylomirabilales</taxon>
        <taxon>Candidatus Methylomirabilaceae</taxon>
        <taxon>Candidatus Methylomirabilis</taxon>
    </lineage>
</organism>
<evidence type="ECO:0000313" key="2">
    <source>
        <dbReference type="Proteomes" id="UP001197609"/>
    </source>
</evidence>
<comment type="caution">
    <text evidence="1">The sequence shown here is derived from an EMBL/GenBank/DDBJ whole genome shotgun (WGS) entry which is preliminary data.</text>
</comment>
<dbReference type="AlphaFoldDB" id="A0AAJ1EI70"/>
<proteinExistence type="predicted"/>
<gene>
    <name evidence="1" type="ORF">K8G79_05005</name>
</gene>
<protein>
    <submittedName>
        <fullName evidence="1">Uncharacterized protein</fullName>
    </submittedName>
</protein>
<evidence type="ECO:0000313" key="1">
    <source>
        <dbReference type="EMBL" id="MBZ0159478.1"/>
    </source>
</evidence>
<reference evidence="1 2" key="1">
    <citation type="journal article" date="2021" name="bioRxiv">
        <title>Unraveling nitrogen, sulfur and carbon metabolic pathways and microbial community transcriptional responses to substrate deprivation and toxicity stresses in a bioreactor mimicking anoxic brackish coastal sediment conditions.</title>
        <authorList>
            <person name="Martins P.D."/>
            <person name="Echeveste M.J."/>
            <person name="Arshad A."/>
            <person name="Kurth J."/>
            <person name="Ouboter H."/>
            <person name="Jetten M.S.M."/>
            <person name="Welte C.U."/>
        </authorList>
    </citation>
    <scope>NUCLEOTIDE SEQUENCE [LARGE SCALE GENOMIC DNA]</scope>
    <source>
        <strain evidence="1">MAG_38</strain>
    </source>
</reference>
<sequence length="140" mass="15251">MAVGVDGQLDRRMAELVFHVGNALPVLQEQAGERMAEQVGVDLPEPGFLTARIDQPSTHIAFLEPPVHSIAKNRLFWVKFAALDREFCTAAFLGVPESVPKLKRHVDAPNAAALRENEAASCPLAAHFDESAMEIQIAPL</sequence>
<dbReference type="EMBL" id="JAIOIU010000057">
    <property type="protein sequence ID" value="MBZ0159478.1"/>
    <property type="molecule type" value="Genomic_DNA"/>
</dbReference>
<name>A0AAJ1EI70_9BACT</name>